<feature type="transmembrane region" description="Helical" evidence="8">
    <location>
        <begin position="205"/>
        <end position="224"/>
    </location>
</feature>
<accession>A0A944GYG8</accession>
<dbReference type="InterPro" id="IPR018480">
    <property type="entry name" value="PNAcMuramoyl-5peptid_Trfase_CS"/>
</dbReference>
<evidence type="ECO:0000256" key="5">
    <source>
        <dbReference type="ARBA" id="ARBA00022989"/>
    </source>
</evidence>
<comment type="caution">
    <text evidence="9">The sequence shown here is derived from an EMBL/GenBank/DDBJ whole genome shotgun (WGS) entry which is preliminary data.</text>
</comment>
<evidence type="ECO:0000256" key="1">
    <source>
        <dbReference type="ARBA" id="ARBA00004651"/>
    </source>
</evidence>
<dbReference type="PANTHER" id="PTHR22926:SF3">
    <property type="entry name" value="UNDECAPRENYL-PHOSPHATE ALPHA-N-ACETYLGLUCOSAMINYL 1-PHOSPHATE TRANSFERASE"/>
    <property type="match status" value="1"/>
</dbReference>
<feature type="transmembrane region" description="Helical" evidence="8">
    <location>
        <begin position="156"/>
        <end position="174"/>
    </location>
</feature>
<feature type="transmembrane region" description="Helical" evidence="8">
    <location>
        <begin position="311"/>
        <end position="332"/>
    </location>
</feature>
<proteinExistence type="predicted"/>
<dbReference type="GO" id="GO:0016780">
    <property type="term" value="F:phosphotransferase activity, for other substituted phosphate groups"/>
    <property type="evidence" value="ECO:0007669"/>
    <property type="project" value="InterPro"/>
</dbReference>
<keyword evidence="5 8" id="KW-1133">Transmembrane helix</keyword>
<dbReference type="AlphaFoldDB" id="A0A944GYG8"/>
<dbReference type="RefSeq" id="WP_213370371.1">
    <property type="nucleotide sequence ID" value="NZ_QTKX01000002.1"/>
</dbReference>
<keyword evidence="2" id="KW-1003">Cell membrane</keyword>
<feature type="binding site" evidence="7">
    <location>
        <position position="148"/>
    </location>
    <ligand>
        <name>Mg(2+)</name>
        <dbReference type="ChEBI" id="CHEBI:18420"/>
    </ligand>
</feature>
<sequence length="352" mass="38261">MPYFILICCFLLSLLLTPIVKAIALKIGATDKPNHRKVHERIMPRLGGLAIFISFVAGVLLSDLSHSHVFYILLGSSIIVLTGIVDDLTELSAKIKLIGQLLAAAVIILGGGMQIDFVALPFGGEWDFTYLSVPVTFLWIIGVTNSINLIDGLDGLASGVSSIAIVAITSMAIIKGDFFVSVLGLILLMSTLGFLVHNFHPAKIFLGDTGSLFLGFIISVLSLLGFKNVTFISLIVPVIILGVPLSDTFFAIIRRISNNKPLTAPDKYHLHHCLLHVGLTHRQAVLSIYGMAAMFAAIGMILMISDIKGTYFHVIILLVIIELFAEKIGWVGKEFKPILSLLKFLNQPMAKK</sequence>
<dbReference type="EMBL" id="QTKX01000002">
    <property type="protein sequence ID" value="MBS8265765.1"/>
    <property type="molecule type" value="Genomic_DNA"/>
</dbReference>
<dbReference type="Pfam" id="PF00953">
    <property type="entry name" value="Glycos_transf_4"/>
    <property type="match status" value="1"/>
</dbReference>
<evidence type="ECO:0000313" key="10">
    <source>
        <dbReference type="Proteomes" id="UP000761411"/>
    </source>
</evidence>
<keyword evidence="4 8" id="KW-0812">Transmembrane</keyword>
<dbReference type="Proteomes" id="UP000761411">
    <property type="component" value="Unassembled WGS sequence"/>
</dbReference>
<dbReference type="CDD" id="cd06853">
    <property type="entry name" value="GT_WecA_like"/>
    <property type="match status" value="1"/>
</dbReference>
<protein>
    <submittedName>
        <fullName evidence="9">Undecaprenyl/decaprenyl-phosphate alpha-N-acetylglucosaminyl 1-phosphate transferase</fullName>
    </submittedName>
</protein>
<dbReference type="PANTHER" id="PTHR22926">
    <property type="entry name" value="PHOSPHO-N-ACETYLMURAMOYL-PENTAPEPTIDE-TRANSFERASE"/>
    <property type="match status" value="1"/>
</dbReference>
<feature type="binding site" evidence="7">
    <location>
        <position position="208"/>
    </location>
    <ligand>
        <name>Mg(2+)</name>
        <dbReference type="ChEBI" id="CHEBI:18420"/>
    </ligand>
</feature>
<comment type="cofactor">
    <cofactor evidence="7">
        <name>Mg(2+)</name>
        <dbReference type="ChEBI" id="CHEBI:18420"/>
    </cofactor>
</comment>
<feature type="transmembrane region" description="Helical" evidence="8">
    <location>
        <begin position="179"/>
        <end position="199"/>
    </location>
</feature>
<comment type="subcellular location">
    <subcellularLocation>
        <location evidence="1">Cell membrane</location>
        <topology evidence="1">Multi-pass membrane protein</topology>
    </subcellularLocation>
</comment>
<evidence type="ECO:0000256" key="3">
    <source>
        <dbReference type="ARBA" id="ARBA00022679"/>
    </source>
</evidence>
<evidence type="ECO:0000256" key="7">
    <source>
        <dbReference type="PIRSR" id="PIRSR600715-1"/>
    </source>
</evidence>
<keyword evidence="7" id="KW-0460">Magnesium</keyword>
<evidence type="ECO:0000256" key="8">
    <source>
        <dbReference type="SAM" id="Phobius"/>
    </source>
</evidence>
<evidence type="ECO:0000256" key="4">
    <source>
        <dbReference type="ARBA" id="ARBA00022692"/>
    </source>
</evidence>
<keyword evidence="10" id="KW-1185">Reference proteome</keyword>
<keyword evidence="7" id="KW-0479">Metal-binding</keyword>
<evidence type="ECO:0000313" key="9">
    <source>
        <dbReference type="EMBL" id="MBS8265765.1"/>
    </source>
</evidence>
<dbReference type="PROSITE" id="PS01348">
    <property type="entry name" value="MRAY_2"/>
    <property type="match status" value="1"/>
</dbReference>
<evidence type="ECO:0000256" key="2">
    <source>
        <dbReference type="ARBA" id="ARBA00022475"/>
    </source>
</evidence>
<dbReference type="InterPro" id="IPR000715">
    <property type="entry name" value="Glycosyl_transferase_4"/>
</dbReference>
<evidence type="ECO:0000256" key="6">
    <source>
        <dbReference type="ARBA" id="ARBA00023136"/>
    </source>
</evidence>
<gene>
    <name evidence="9" type="ORF">DYI25_15165</name>
</gene>
<name>A0A944GYG8_9BACI</name>
<feature type="transmembrane region" description="Helical" evidence="8">
    <location>
        <begin position="97"/>
        <end position="118"/>
    </location>
</feature>
<feature type="transmembrane region" description="Helical" evidence="8">
    <location>
        <begin position="284"/>
        <end position="304"/>
    </location>
</feature>
<feature type="transmembrane region" description="Helical" evidence="8">
    <location>
        <begin position="231"/>
        <end position="253"/>
    </location>
</feature>
<dbReference type="GO" id="GO:0044038">
    <property type="term" value="P:cell wall macromolecule biosynthetic process"/>
    <property type="evidence" value="ECO:0007669"/>
    <property type="project" value="TreeGrafter"/>
</dbReference>
<dbReference type="GO" id="GO:0005886">
    <property type="term" value="C:plasma membrane"/>
    <property type="evidence" value="ECO:0007669"/>
    <property type="project" value="UniProtKB-SubCell"/>
</dbReference>
<organism evidence="9 10">
    <name type="scientific">Mesobacillus boroniphilus</name>
    <dbReference type="NCBI Taxonomy" id="308892"/>
    <lineage>
        <taxon>Bacteria</taxon>
        <taxon>Bacillati</taxon>
        <taxon>Bacillota</taxon>
        <taxon>Bacilli</taxon>
        <taxon>Bacillales</taxon>
        <taxon>Bacillaceae</taxon>
        <taxon>Mesobacillus</taxon>
    </lineage>
</organism>
<feature type="transmembrane region" description="Helical" evidence="8">
    <location>
        <begin position="69"/>
        <end position="85"/>
    </location>
</feature>
<reference evidence="9 10" key="1">
    <citation type="journal article" date="2021" name="Microorganisms">
        <title>Bacterial Dimethylsulfoniopropionate Biosynthesis in the East China Sea.</title>
        <authorList>
            <person name="Liu J."/>
            <person name="Zhang Y."/>
            <person name="Liu J."/>
            <person name="Zhong H."/>
            <person name="Williams B.T."/>
            <person name="Zheng Y."/>
            <person name="Curson A.R.J."/>
            <person name="Sun C."/>
            <person name="Sun H."/>
            <person name="Song D."/>
            <person name="Wagner Mackenzie B."/>
            <person name="Bermejo Martinez A."/>
            <person name="Todd J.D."/>
            <person name="Zhang X.H."/>
        </authorList>
    </citation>
    <scope>NUCLEOTIDE SEQUENCE [LARGE SCALE GENOMIC DNA]</scope>
    <source>
        <strain evidence="9 10">ESS08</strain>
    </source>
</reference>
<dbReference type="GO" id="GO:0071555">
    <property type="term" value="P:cell wall organization"/>
    <property type="evidence" value="ECO:0007669"/>
    <property type="project" value="TreeGrafter"/>
</dbReference>
<feature type="transmembrane region" description="Helical" evidence="8">
    <location>
        <begin position="130"/>
        <end position="150"/>
    </location>
</feature>
<feature type="transmembrane region" description="Helical" evidence="8">
    <location>
        <begin position="46"/>
        <end position="62"/>
    </location>
</feature>
<dbReference type="GO" id="GO:0009103">
    <property type="term" value="P:lipopolysaccharide biosynthetic process"/>
    <property type="evidence" value="ECO:0007669"/>
    <property type="project" value="TreeGrafter"/>
</dbReference>
<keyword evidence="6 8" id="KW-0472">Membrane</keyword>
<dbReference type="GO" id="GO:0046872">
    <property type="term" value="F:metal ion binding"/>
    <property type="evidence" value="ECO:0007669"/>
    <property type="project" value="UniProtKB-KW"/>
</dbReference>
<keyword evidence="3 9" id="KW-0808">Transferase</keyword>